<proteinExistence type="predicted"/>
<dbReference type="Proteomes" id="UP000292087">
    <property type="component" value="Unassembled WGS sequence"/>
</dbReference>
<dbReference type="AlphaFoldDB" id="A0A4Q8M0V7"/>
<evidence type="ECO:0000313" key="2">
    <source>
        <dbReference type="Proteomes" id="UP000292087"/>
    </source>
</evidence>
<accession>A0A4Q8M0V7</accession>
<dbReference type="EMBL" id="SHMF01000001">
    <property type="protein sequence ID" value="TAA37634.1"/>
    <property type="molecule type" value="Genomic_DNA"/>
</dbReference>
<comment type="caution">
    <text evidence="1">The sequence shown here is derived from an EMBL/GenBank/DDBJ whole genome shotgun (WGS) entry which is preliminary data.</text>
</comment>
<gene>
    <name evidence="1" type="ORF">EA656_02940</name>
</gene>
<protein>
    <submittedName>
        <fullName evidence="1">Uncharacterized protein</fullName>
    </submittedName>
</protein>
<reference evidence="1 2" key="1">
    <citation type="submission" date="2019-02" db="EMBL/GenBank/DDBJ databases">
        <title>WGS of Pseudoxanthomonas species novum from clinical isolates.</title>
        <authorList>
            <person name="Bernier A.-M."/>
            <person name="Bernard K."/>
            <person name="Vachon A."/>
        </authorList>
    </citation>
    <scope>NUCLEOTIDE SEQUENCE [LARGE SCALE GENOMIC DNA]</scope>
    <source>
        <strain evidence="1 2">NML140781</strain>
    </source>
</reference>
<evidence type="ECO:0000313" key="1">
    <source>
        <dbReference type="EMBL" id="TAA37634.1"/>
    </source>
</evidence>
<sequence>MISEAAECDDALLQGLVHEAASHHLLQGHPDLQSCDFYLCGPPAMLSATRHMLAELEVPESHVAFDDFKI</sequence>
<dbReference type="RefSeq" id="WP_130522603.1">
    <property type="nucleotide sequence ID" value="NZ_SHLZ01000003.1"/>
</dbReference>
<dbReference type="Gene3D" id="3.40.50.80">
    <property type="entry name" value="Nucleotide-binding domain of ferredoxin-NADP reductase (FNR) module"/>
    <property type="match status" value="1"/>
</dbReference>
<name>A0A4Q8M0V7_9GAMM</name>
<dbReference type="InterPro" id="IPR039261">
    <property type="entry name" value="FNR_nucleotide-bd"/>
</dbReference>
<organism evidence="1 2">
    <name type="scientific">Pseudoxanthomonas winnipegensis</name>
    <dbReference type="NCBI Taxonomy" id="2480810"/>
    <lineage>
        <taxon>Bacteria</taxon>
        <taxon>Pseudomonadati</taxon>
        <taxon>Pseudomonadota</taxon>
        <taxon>Gammaproteobacteria</taxon>
        <taxon>Lysobacterales</taxon>
        <taxon>Lysobacteraceae</taxon>
        <taxon>Pseudoxanthomonas</taxon>
    </lineage>
</organism>
<dbReference type="SUPFAM" id="SSF52343">
    <property type="entry name" value="Ferredoxin reductase-like, C-terminal NADP-linked domain"/>
    <property type="match status" value="1"/>
</dbReference>